<comment type="subcellular location">
    <subcellularLocation>
        <location evidence="1">Membrane</location>
        <topology evidence="1">Multi-pass membrane protein</topology>
    </subcellularLocation>
</comment>
<feature type="transmembrane region" description="Helical" evidence="7">
    <location>
        <begin position="260"/>
        <end position="280"/>
    </location>
</feature>
<feature type="transmembrane region" description="Helical" evidence="7">
    <location>
        <begin position="167"/>
        <end position="190"/>
    </location>
</feature>
<dbReference type="PANTHER" id="PTHR36838">
    <property type="entry name" value="AUXIN EFFLUX CARRIER FAMILY PROTEIN"/>
    <property type="match status" value="1"/>
</dbReference>
<dbReference type="AlphaFoldDB" id="A0A7K1UEL5"/>
<dbReference type="RefSeq" id="WP_188503587.1">
    <property type="nucleotide sequence ID" value="NZ_BMFX01000009.1"/>
</dbReference>
<sequence>MGGVVLGFSIVAVIVLIGVVIAVVARDKAVAIHKGLVPLVYYVTNPCLMVVVVAGTDVRVVAGLYTPLALAIALLTALVFALICLVMKRSAADTAVGAMASSYANVGNIGVPVAIYAVGTTAPVVAFLLAQLLVLAPMYLLIFGVISRRAAKDEPGGSRLKMILSSVLNPTTVGVILGAVISLIGVNLPAVLWEPVTMVGEASIPLMLMIFGMVLVRSHPFAQRSRIPDSVLATLGKVVLMPAIALLLGGPVAGLEGTDLLGLVAMAALPTAQNVLLFGMHYRMPQTVAKDTIFASSILALPVTILAAAVIAV</sequence>
<evidence type="ECO:0000256" key="5">
    <source>
        <dbReference type="ARBA" id="ARBA00022989"/>
    </source>
</evidence>
<feature type="transmembrane region" description="Helical" evidence="7">
    <location>
        <begin position="36"/>
        <end position="56"/>
    </location>
</feature>
<keyword evidence="6 7" id="KW-0472">Membrane</keyword>
<evidence type="ECO:0000256" key="7">
    <source>
        <dbReference type="SAM" id="Phobius"/>
    </source>
</evidence>
<dbReference type="PANTHER" id="PTHR36838:SF3">
    <property type="entry name" value="TRANSPORTER AUXIN EFFLUX CARRIER EC FAMILY"/>
    <property type="match status" value="1"/>
</dbReference>
<feature type="transmembrane region" description="Helical" evidence="7">
    <location>
        <begin position="202"/>
        <end position="219"/>
    </location>
</feature>
<dbReference type="GO" id="GO:0016020">
    <property type="term" value="C:membrane"/>
    <property type="evidence" value="ECO:0007669"/>
    <property type="project" value="UniProtKB-SubCell"/>
</dbReference>
<evidence type="ECO:0000313" key="9">
    <source>
        <dbReference type="Proteomes" id="UP000460157"/>
    </source>
</evidence>
<evidence type="ECO:0008006" key="10">
    <source>
        <dbReference type="Google" id="ProtNLM"/>
    </source>
</evidence>
<reference evidence="8 9" key="1">
    <citation type="submission" date="2019-12" db="EMBL/GenBank/DDBJ databases">
        <title>Nesterenkonia muleiensis sp. nov., a novel actinobacterium isolated from sap of Populus euphratica.</title>
        <authorList>
            <person name="Wang R."/>
        </authorList>
    </citation>
    <scope>NUCLEOTIDE SEQUENCE [LARGE SCALE GENOMIC DNA]</scope>
    <source>
        <strain evidence="8 9">F10</strain>
    </source>
</reference>
<evidence type="ECO:0000256" key="4">
    <source>
        <dbReference type="ARBA" id="ARBA00022692"/>
    </source>
</evidence>
<feature type="transmembrane region" description="Helical" evidence="7">
    <location>
        <begin position="124"/>
        <end position="146"/>
    </location>
</feature>
<keyword evidence="9" id="KW-1185">Reference proteome</keyword>
<dbReference type="Pfam" id="PF03547">
    <property type="entry name" value="Mem_trans"/>
    <property type="match status" value="1"/>
</dbReference>
<keyword evidence="4 7" id="KW-0812">Transmembrane</keyword>
<feature type="transmembrane region" description="Helical" evidence="7">
    <location>
        <begin position="292"/>
        <end position="312"/>
    </location>
</feature>
<keyword evidence="2" id="KW-0813">Transport</keyword>
<feature type="transmembrane region" description="Helical" evidence="7">
    <location>
        <begin position="62"/>
        <end position="86"/>
    </location>
</feature>
<keyword evidence="3" id="KW-1003">Cell membrane</keyword>
<evidence type="ECO:0000256" key="1">
    <source>
        <dbReference type="ARBA" id="ARBA00004141"/>
    </source>
</evidence>
<evidence type="ECO:0000256" key="2">
    <source>
        <dbReference type="ARBA" id="ARBA00022448"/>
    </source>
</evidence>
<evidence type="ECO:0000313" key="8">
    <source>
        <dbReference type="EMBL" id="MVT24920.1"/>
    </source>
</evidence>
<comment type="caution">
    <text evidence="8">The sequence shown here is derived from an EMBL/GenBank/DDBJ whole genome shotgun (WGS) entry which is preliminary data.</text>
</comment>
<feature type="transmembrane region" description="Helical" evidence="7">
    <location>
        <begin position="231"/>
        <end position="254"/>
    </location>
</feature>
<keyword evidence="5 7" id="KW-1133">Transmembrane helix</keyword>
<accession>A0A7K1UEL5</accession>
<gene>
    <name evidence="8" type="ORF">GNZ21_00830</name>
</gene>
<protein>
    <recommendedName>
        <fullName evidence="10">AEC family transporter</fullName>
    </recommendedName>
</protein>
<name>A0A7K1UEL5_9MICC</name>
<feature type="transmembrane region" description="Helical" evidence="7">
    <location>
        <begin position="98"/>
        <end position="118"/>
    </location>
</feature>
<evidence type="ECO:0000256" key="3">
    <source>
        <dbReference type="ARBA" id="ARBA00022475"/>
    </source>
</evidence>
<dbReference type="EMBL" id="WRPM01000007">
    <property type="protein sequence ID" value="MVT24920.1"/>
    <property type="molecule type" value="Genomic_DNA"/>
</dbReference>
<proteinExistence type="predicted"/>
<dbReference type="InterPro" id="IPR004776">
    <property type="entry name" value="Mem_transp_PIN-like"/>
</dbReference>
<dbReference type="GO" id="GO:0055085">
    <property type="term" value="P:transmembrane transport"/>
    <property type="evidence" value="ECO:0007669"/>
    <property type="project" value="InterPro"/>
</dbReference>
<evidence type="ECO:0000256" key="6">
    <source>
        <dbReference type="ARBA" id="ARBA00023136"/>
    </source>
</evidence>
<organism evidence="8 9">
    <name type="scientific">Nesterenkonia alkaliphila</name>
    <dbReference type="NCBI Taxonomy" id="1463631"/>
    <lineage>
        <taxon>Bacteria</taxon>
        <taxon>Bacillati</taxon>
        <taxon>Actinomycetota</taxon>
        <taxon>Actinomycetes</taxon>
        <taxon>Micrococcales</taxon>
        <taxon>Micrococcaceae</taxon>
        <taxon>Nesterenkonia</taxon>
    </lineage>
</organism>
<dbReference type="Proteomes" id="UP000460157">
    <property type="component" value="Unassembled WGS sequence"/>
</dbReference>
<feature type="transmembrane region" description="Helical" evidence="7">
    <location>
        <begin position="6"/>
        <end position="24"/>
    </location>
</feature>